<dbReference type="PANTHER" id="PTHR15346">
    <property type="entry name" value="DYNACTIN SUBUNIT"/>
    <property type="match status" value="1"/>
</dbReference>
<name>A0A0G4G0N7_9ALVE</name>
<reference evidence="4" key="1">
    <citation type="submission" date="2014-11" db="EMBL/GenBank/DDBJ databases">
        <authorList>
            <person name="Otto D Thomas"/>
            <person name="Naeem Raeece"/>
        </authorList>
    </citation>
    <scope>NUCLEOTIDE SEQUENCE</scope>
</reference>
<evidence type="ECO:0000256" key="2">
    <source>
        <dbReference type="ARBA" id="ARBA00022490"/>
    </source>
</evidence>
<dbReference type="GO" id="GO:0005737">
    <property type="term" value="C:cytoplasm"/>
    <property type="evidence" value="ECO:0007669"/>
    <property type="project" value="UniProtKB-SubCell"/>
</dbReference>
<gene>
    <name evidence="4" type="ORF">Cvel_19685</name>
</gene>
<dbReference type="Pfam" id="PF04912">
    <property type="entry name" value="Dynamitin"/>
    <property type="match status" value="1"/>
</dbReference>
<sequence length="505" mass="54535">MHASRLAAASDAAAVSSLKYVLTLLYDCDEAGRQVSIMSGGLKKDENFTDDVIYEYIPDSNAKGKGGRDAGGDKDKEKEKQGEKAQGPLPPGKEGVDTSQPSLQRSFETFKNKTYRTAGGMDLEKGFVIGSKLRLLRRRSVFECVGQTDLPIEKNETKEGGGERAQSSSPPKARRAALQASRVGVLSNFETPLQRLSRLQNEVSDLIDFLDTNRDLGNDLSRHVGGSDADAVRQEVKGLREGINALMADERLKDEVPNVNAVTGQRSVASTLLSKVDALVAGGKSKEAASKPAKDGGASSDSITYELFYEPSAKQTLDASRLISLEGRLAELEQQIGHDAVGKLPFADLQSGISEVAERMVLLDATKLDAVGRRVQALLTETEALLQRKKEMDEAGLLLSNSGLTGDQEKKIAEMFEICHRWQSATSALPIIVDRLKSLKGVHQQAGAFASRLQILEKQQLELGSMMSSTSQSLAAIKESVASNLLKMKENVASLDKRMAAVGLK</sequence>
<comment type="subcellular location">
    <subcellularLocation>
        <location evidence="1">Cytoplasm</location>
    </subcellularLocation>
</comment>
<organism evidence="4">
    <name type="scientific">Chromera velia CCMP2878</name>
    <dbReference type="NCBI Taxonomy" id="1169474"/>
    <lineage>
        <taxon>Eukaryota</taxon>
        <taxon>Sar</taxon>
        <taxon>Alveolata</taxon>
        <taxon>Colpodellida</taxon>
        <taxon>Chromeraceae</taxon>
        <taxon>Chromera</taxon>
    </lineage>
</organism>
<dbReference type="EMBL" id="CDMZ01000792">
    <property type="protein sequence ID" value="CEM21600.1"/>
    <property type="molecule type" value="Genomic_DNA"/>
</dbReference>
<accession>A0A0G4G0N7</accession>
<keyword evidence="2" id="KW-0963">Cytoplasm</keyword>
<dbReference type="GO" id="GO:0005869">
    <property type="term" value="C:dynactin complex"/>
    <property type="evidence" value="ECO:0007669"/>
    <property type="project" value="InterPro"/>
</dbReference>
<evidence type="ECO:0000256" key="3">
    <source>
        <dbReference type="SAM" id="MobiDB-lite"/>
    </source>
</evidence>
<feature type="compositionally biased region" description="Basic and acidic residues" evidence="3">
    <location>
        <begin position="153"/>
        <end position="162"/>
    </location>
</feature>
<dbReference type="AlphaFoldDB" id="A0A0G4G0N7"/>
<evidence type="ECO:0000256" key="1">
    <source>
        <dbReference type="ARBA" id="ARBA00004496"/>
    </source>
</evidence>
<feature type="region of interest" description="Disordered" evidence="3">
    <location>
        <begin position="59"/>
        <end position="104"/>
    </location>
</feature>
<dbReference type="PhylomeDB" id="A0A0G4G0N7"/>
<evidence type="ECO:0000313" key="4">
    <source>
        <dbReference type="EMBL" id="CEM21600.1"/>
    </source>
</evidence>
<feature type="compositionally biased region" description="Basic and acidic residues" evidence="3">
    <location>
        <begin position="66"/>
        <end position="83"/>
    </location>
</feature>
<dbReference type="VEuPathDB" id="CryptoDB:Cvel_19685"/>
<proteinExistence type="predicted"/>
<evidence type="ECO:0008006" key="5">
    <source>
        <dbReference type="Google" id="ProtNLM"/>
    </source>
</evidence>
<dbReference type="GO" id="GO:0007017">
    <property type="term" value="P:microtubule-based process"/>
    <property type="evidence" value="ECO:0007669"/>
    <property type="project" value="InterPro"/>
</dbReference>
<feature type="region of interest" description="Disordered" evidence="3">
    <location>
        <begin position="153"/>
        <end position="176"/>
    </location>
</feature>
<protein>
    <recommendedName>
        <fullName evidence="5">Dynactin subunit 2</fullName>
    </recommendedName>
</protein>
<dbReference type="InterPro" id="IPR028133">
    <property type="entry name" value="Dynamitin"/>
</dbReference>